<accession>A0AAN7WK66</accession>
<keyword evidence="3" id="KW-1185">Reference proteome</keyword>
<feature type="region of interest" description="Disordered" evidence="1">
    <location>
        <begin position="208"/>
        <end position="228"/>
    </location>
</feature>
<feature type="region of interest" description="Disordered" evidence="1">
    <location>
        <begin position="255"/>
        <end position="297"/>
    </location>
</feature>
<feature type="region of interest" description="Disordered" evidence="1">
    <location>
        <begin position="137"/>
        <end position="163"/>
    </location>
</feature>
<dbReference type="AlphaFoldDB" id="A0AAN7WK66"/>
<evidence type="ECO:0000313" key="3">
    <source>
        <dbReference type="Proteomes" id="UP001306508"/>
    </source>
</evidence>
<name>A0AAN7WK66_9SACH</name>
<dbReference type="EMBL" id="JAWIZZ010000053">
    <property type="protein sequence ID" value="KAK5778510.1"/>
    <property type="molecule type" value="Genomic_DNA"/>
</dbReference>
<gene>
    <name evidence="2" type="ORF">RI543_004177</name>
</gene>
<sequence>MSITLKSGYGDIFQNNQEFDEVFQDSLRLENTINQNGTTIEKELERVEILINNYDDSNVLKRKEKSFKKSCKCQHGKKCTCGKNCQCISLKKDNNKNKKQKQSNSKDDDDSLSLSRSKKKNWSLLWSKKKKIKQKDIHFSKSQSLKGNKRTHLKGELSPNSPKDKEMIEIFTTNNDKHSIQNRLVFPDPLLTENYNKSNNDIKYKERSYDVNDGNNSNHTYNQYTGRFRNRKNKNIYSSQTMLCQQQKRESFASSEDYSIFKSQNSNKSNKSKNHNRNEETKNIHNDKSNLKPSEIKEKRNILDKVWSSFRFKSSKIPQIKSEKETYPNVETLYFELNDEMGQTQKFIQK</sequence>
<reference evidence="3" key="1">
    <citation type="submission" date="2023-07" db="EMBL/GenBank/DDBJ databases">
        <title>A draft genome of Kazachstania heterogenica Y-27499.</title>
        <authorList>
            <person name="Donic C."/>
            <person name="Kralova J.S."/>
            <person name="Fidel L."/>
            <person name="Ben-Dor S."/>
            <person name="Jung S."/>
        </authorList>
    </citation>
    <scope>NUCLEOTIDE SEQUENCE [LARGE SCALE GENOMIC DNA]</scope>
    <source>
        <strain evidence="3">Y27499</strain>
    </source>
</reference>
<feature type="region of interest" description="Disordered" evidence="1">
    <location>
        <begin position="94"/>
        <end position="114"/>
    </location>
</feature>
<feature type="compositionally biased region" description="Basic and acidic residues" evidence="1">
    <location>
        <begin position="276"/>
        <end position="297"/>
    </location>
</feature>
<dbReference type="Proteomes" id="UP001306508">
    <property type="component" value="Unassembled WGS sequence"/>
</dbReference>
<proteinExistence type="predicted"/>
<protein>
    <submittedName>
        <fullName evidence="2">Uncharacterized protein</fullName>
    </submittedName>
</protein>
<comment type="caution">
    <text evidence="2">The sequence shown here is derived from an EMBL/GenBank/DDBJ whole genome shotgun (WGS) entry which is preliminary data.</text>
</comment>
<organism evidence="2 3">
    <name type="scientific">Arxiozyma heterogenica</name>
    <dbReference type="NCBI Taxonomy" id="278026"/>
    <lineage>
        <taxon>Eukaryota</taxon>
        <taxon>Fungi</taxon>
        <taxon>Dikarya</taxon>
        <taxon>Ascomycota</taxon>
        <taxon>Saccharomycotina</taxon>
        <taxon>Saccharomycetes</taxon>
        <taxon>Saccharomycetales</taxon>
        <taxon>Saccharomycetaceae</taxon>
        <taxon>Arxiozyma</taxon>
    </lineage>
</organism>
<evidence type="ECO:0000313" key="2">
    <source>
        <dbReference type="EMBL" id="KAK5778510.1"/>
    </source>
</evidence>
<evidence type="ECO:0000256" key="1">
    <source>
        <dbReference type="SAM" id="MobiDB-lite"/>
    </source>
</evidence>
<feature type="compositionally biased region" description="Polar residues" evidence="1">
    <location>
        <begin position="213"/>
        <end position="225"/>
    </location>
</feature>